<keyword evidence="3" id="KW-1185">Reference proteome</keyword>
<dbReference type="InterPro" id="IPR046111">
    <property type="entry name" value="DUF6048"/>
</dbReference>
<feature type="chain" id="PRO_5046559697" evidence="1">
    <location>
        <begin position="26"/>
        <end position="243"/>
    </location>
</feature>
<dbReference type="Pfam" id="PF19515">
    <property type="entry name" value="DUF6048"/>
    <property type="match status" value="1"/>
</dbReference>
<reference evidence="2 3" key="1">
    <citation type="submission" date="2024-02" db="EMBL/GenBank/DDBJ databases">
        <title>A Gaetbulibacter species isolated from tidal flats and genomic insights of their niches.</title>
        <authorList>
            <person name="Ye Y."/>
        </authorList>
    </citation>
    <scope>NUCLEOTIDE SEQUENCE [LARGE SCALE GENOMIC DNA]</scope>
    <source>
        <strain evidence="2 3">KEM-8</strain>
    </source>
</reference>
<keyword evidence="1" id="KW-0732">Signal</keyword>
<gene>
    <name evidence="2" type="ORF">V8G56_09545</name>
</gene>
<feature type="signal peptide" evidence="1">
    <location>
        <begin position="1"/>
        <end position="25"/>
    </location>
</feature>
<dbReference type="RefSeq" id="WP_395438230.1">
    <property type="nucleotide sequence ID" value="NZ_JBAWKC010000003.1"/>
</dbReference>
<accession>A0ABW7MQ64</accession>
<sequence length="243" mass="27392">MKKQRILSYFISLFSFLLLGVSLHAQNDSITTTVNDSIKIKLKYGLRIGGDVGKLIRSFTDDDYSGFEVNADYRIKKALYIAGELGIEEKTTITDYLDVTTSGTYLKAGVDYNMYKNWLDMDNMIYSGFRVGAAAFSQNLNSLAVYNTDQYWAPQYASAESQKFNDLTAVWVELIIGIKVELFNNLYLGLNAQLKGLVTETIPNNFANIYIPGFNKTYDSSKIGVGYGYSISYLIPLYKKDKN</sequence>
<name>A0ABW7MQ64_9FLAO</name>
<protein>
    <submittedName>
        <fullName evidence="2">DUF6048 family protein</fullName>
    </submittedName>
</protein>
<proteinExistence type="predicted"/>
<dbReference type="EMBL" id="JBAWKC010000003">
    <property type="protein sequence ID" value="MFH6768979.1"/>
    <property type="molecule type" value="Genomic_DNA"/>
</dbReference>
<evidence type="ECO:0000313" key="3">
    <source>
        <dbReference type="Proteomes" id="UP001610104"/>
    </source>
</evidence>
<organism evidence="2 3">
    <name type="scientific">Gaetbulibacter aquiaggeris</name>
    <dbReference type="NCBI Taxonomy" id="1735373"/>
    <lineage>
        <taxon>Bacteria</taxon>
        <taxon>Pseudomonadati</taxon>
        <taxon>Bacteroidota</taxon>
        <taxon>Flavobacteriia</taxon>
        <taxon>Flavobacteriales</taxon>
        <taxon>Flavobacteriaceae</taxon>
        <taxon>Gaetbulibacter</taxon>
    </lineage>
</organism>
<comment type="caution">
    <text evidence="2">The sequence shown here is derived from an EMBL/GenBank/DDBJ whole genome shotgun (WGS) entry which is preliminary data.</text>
</comment>
<dbReference type="Proteomes" id="UP001610104">
    <property type="component" value="Unassembled WGS sequence"/>
</dbReference>
<evidence type="ECO:0000256" key="1">
    <source>
        <dbReference type="SAM" id="SignalP"/>
    </source>
</evidence>
<evidence type="ECO:0000313" key="2">
    <source>
        <dbReference type="EMBL" id="MFH6768979.1"/>
    </source>
</evidence>